<proteinExistence type="predicted"/>
<dbReference type="EMBL" id="LR862139">
    <property type="protein sequence ID" value="CAD1818720.1"/>
    <property type="molecule type" value="Genomic_DNA"/>
</dbReference>
<evidence type="ECO:0000256" key="1">
    <source>
        <dbReference type="ARBA" id="ARBA00000306"/>
    </source>
</evidence>
<dbReference type="GO" id="GO:0005737">
    <property type="term" value="C:cytoplasm"/>
    <property type="evidence" value="ECO:0007669"/>
    <property type="project" value="TreeGrafter"/>
</dbReference>
<evidence type="ECO:0000256" key="5">
    <source>
        <dbReference type="PIRSR" id="PIRSR600246-1"/>
    </source>
</evidence>
<gene>
    <name evidence="8" type="ORF">CB5_LOCUS1931</name>
</gene>
<comment type="subunit">
    <text evidence="2">Heterotetramer of two alpha and two beta chains arranged as a dimer of alpha/beta heterodimers.</text>
</comment>
<accession>A0A6V7NJH5</accession>
<feature type="site" description="Cleavage; by autolysis" evidence="7">
    <location>
        <begin position="236"/>
        <end position="237"/>
    </location>
</feature>
<dbReference type="InterPro" id="IPR000246">
    <property type="entry name" value="Peptidase_T2"/>
</dbReference>
<feature type="binding site" evidence="6">
    <location>
        <begin position="268"/>
        <end position="271"/>
    </location>
    <ligand>
        <name>substrate</name>
    </ligand>
</feature>
<reference evidence="8" key="1">
    <citation type="submission" date="2020-07" db="EMBL/GenBank/DDBJ databases">
        <authorList>
            <person name="Lin J."/>
        </authorList>
    </citation>
    <scope>NUCLEOTIDE SEQUENCE</scope>
</reference>
<dbReference type="PANTHER" id="PTHR10188">
    <property type="entry name" value="L-ASPARAGINASE"/>
    <property type="match status" value="1"/>
</dbReference>
<dbReference type="Pfam" id="PF01112">
    <property type="entry name" value="Asparaginase_2"/>
    <property type="match status" value="1"/>
</dbReference>
<dbReference type="EC" id="3.4.19.5" evidence="3"/>
<evidence type="ECO:0000256" key="3">
    <source>
        <dbReference type="ARBA" id="ARBA00012879"/>
    </source>
</evidence>
<feature type="active site" description="Nucleophile" evidence="5">
    <location>
        <position position="237"/>
    </location>
</feature>
<organism evidence="8">
    <name type="scientific">Ananas comosus var. bracteatus</name>
    <name type="common">red pineapple</name>
    <dbReference type="NCBI Taxonomy" id="296719"/>
    <lineage>
        <taxon>Eukaryota</taxon>
        <taxon>Viridiplantae</taxon>
        <taxon>Streptophyta</taxon>
        <taxon>Embryophyta</taxon>
        <taxon>Tracheophyta</taxon>
        <taxon>Spermatophyta</taxon>
        <taxon>Magnoliopsida</taxon>
        <taxon>Liliopsida</taxon>
        <taxon>Poales</taxon>
        <taxon>Bromeliaceae</taxon>
        <taxon>Bromelioideae</taxon>
        <taxon>Ananas</taxon>
    </lineage>
</organism>
<name>A0A6V7NJH5_ANACO</name>
<comment type="catalytic activity">
    <reaction evidence="1">
        <text>Cleavage of a beta-linked Asp residue from the N-terminus of a polypeptide.</text>
        <dbReference type="EC" id="3.4.19.5"/>
    </reaction>
</comment>
<dbReference type="SUPFAM" id="SSF56235">
    <property type="entry name" value="N-terminal nucleophile aminohydrolases (Ntn hydrolases)"/>
    <property type="match status" value="1"/>
</dbReference>
<protein>
    <recommendedName>
        <fullName evidence="3">beta-aspartyl-peptidase</fullName>
        <ecNumber evidence="3">3.4.19.5</ecNumber>
    </recommendedName>
</protein>
<evidence type="ECO:0000256" key="6">
    <source>
        <dbReference type="PIRSR" id="PIRSR600246-2"/>
    </source>
</evidence>
<dbReference type="GO" id="GO:0008798">
    <property type="term" value="F:beta-aspartyl-peptidase activity"/>
    <property type="evidence" value="ECO:0007669"/>
    <property type="project" value="UniProtKB-EC"/>
</dbReference>
<evidence type="ECO:0000256" key="4">
    <source>
        <dbReference type="ARBA" id="ARBA00022813"/>
    </source>
</evidence>
<keyword evidence="4" id="KW-0068">Autocatalytic cleavage</keyword>
<evidence type="ECO:0000256" key="2">
    <source>
        <dbReference type="ARBA" id="ARBA00011601"/>
    </source>
</evidence>
<evidence type="ECO:0000256" key="7">
    <source>
        <dbReference type="PIRSR" id="PIRSR600246-3"/>
    </source>
</evidence>
<evidence type="ECO:0000313" key="8">
    <source>
        <dbReference type="EMBL" id="CAD1818720.1"/>
    </source>
</evidence>
<dbReference type="InterPro" id="IPR029055">
    <property type="entry name" value="Ntn_hydrolases_N"/>
</dbReference>
<feature type="binding site" evidence="6">
    <location>
        <begin position="291"/>
        <end position="294"/>
    </location>
    <ligand>
        <name>substrate</name>
    </ligand>
</feature>
<dbReference type="GO" id="GO:0003948">
    <property type="term" value="F:N4-(beta-N-acetylglucosaminyl)-L-asparaginase activity"/>
    <property type="evidence" value="ECO:0007669"/>
    <property type="project" value="TreeGrafter"/>
</dbReference>
<dbReference type="PANTHER" id="PTHR10188:SF6">
    <property type="entry name" value="N(4)-(BETA-N-ACETYLGLUCOSAMINYL)-L-ASPARAGINASE"/>
    <property type="match status" value="1"/>
</dbReference>
<sequence length="348" mass="36996">MRTLEKAWFHSLEIRKRPNLARASSPSPPPLPLPTLYYGGGGCGARETRGGEHVGVPEAARAAWRAVDVGGSSAVDAVVAGCSACEELRCDGTVGPGGSPDENGETTLDALIMDGTTMEVGAVAGMRYVKDGIKAAKLVMDYTKHTLLVGEKASLFAISMGLPGPTNLSSPESIEKWNNWKENNCQPNFRKNVINGNSCGPYHPEFENSCDHDEERGSNILRVKSNSDVIGRHNHDTISMAVIDKVLPYGHIAVGTSTNGATFKVPGRVGDGPIAGSSAYADDEVGACGATGDGDIMMRFLPCYQVVESMRRGMEPKQAAADAVSRIARSIRTLNANMDDVEVFTVEP</sequence>
<dbReference type="Gene3D" id="3.60.20.30">
    <property type="entry name" value="(Glycosyl)asparaginase"/>
    <property type="match status" value="1"/>
</dbReference>
<dbReference type="CDD" id="cd04513">
    <property type="entry name" value="Glycosylasparaginase"/>
    <property type="match status" value="1"/>
</dbReference>
<dbReference type="AlphaFoldDB" id="A0A6V7NJH5"/>